<evidence type="ECO:0000313" key="3">
    <source>
        <dbReference type="Proteomes" id="UP001632038"/>
    </source>
</evidence>
<evidence type="ECO:0000256" key="1">
    <source>
        <dbReference type="SAM" id="SignalP"/>
    </source>
</evidence>
<dbReference type="EMBL" id="JAVIJP010000027">
    <property type="protein sequence ID" value="KAL3635260.1"/>
    <property type="molecule type" value="Genomic_DNA"/>
</dbReference>
<feature type="signal peptide" evidence="1">
    <location>
        <begin position="1"/>
        <end position="22"/>
    </location>
</feature>
<keyword evidence="3" id="KW-1185">Reference proteome</keyword>
<gene>
    <name evidence="2" type="ORF">CASFOL_019807</name>
</gene>
<dbReference type="AlphaFoldDB" id="A0ABD3D2T4"/>
<reference evidence="3" key="1">
    <citation type="journal article" date="2024" name="IScience">
        <title>Strigolactones Initiate the Formation of Haustorium-like Structures in Castilleja.</title>
        <authorList>
            <person name="Buerger M."/>
            <person name="Peterson D."/>
            <person name="Chory J."/>
        </authorList>
    </citation>
    <scope>NUCLEOTIDE SEQUENCE [LARGE SCALE GENOMIC DNA]</scope>
</reference>
<protein>
    <submittedName>
        <fullName evidence="2">Uncharacterized protein</fullName>
    </submittedName>
</protein>
<evidence type="ECO:0000313" key="2">
    <source>
        <dbReference type="EMBL" id="KAL3635260.1"/>
    </source>
</evidence>
<dbReference type="Proteomes" id="UP001632038">
    <property type="component" value="Unassembled WGS sequence"/>
</dbReference>
<proteinExistence type="predicted"/>
<organism evidence="2 3">
    <name type="scientific">Castilleja foliolosa</name>
    <dbReference type="NCBI Taxonomy" id="1961234"/>
    <lineage>
        <taxon>Eukaryota</taxon>
        <taxon>Viridiplantae</taxon>
        <taxon>Streptophyta</taxon>
        <taxon>Embryophyta</taxon>
        <taxon>Tracheophyta</taxon>
        <taxon>Spermatophyta</taxon>
        <taxon>Magnoliopsida</taxon>
        <taxon>eudicotyledons</taxon>
        <taxon>Gunneridae</taxon>
        <taxon>Pentapetalae</taxon>
        <taxon>asterids</taxon>
        <taxon>lamiids</taxon>
        <taxon>Lamiales</taxon>
        <taxon>Orobanchaceae</taxon>
        <taxon>Pedicularideae</taxon>
        <taxon>Castillejinae</taxon>
        <taxon>Castilleja</taxon>
    </lineage>
</organism>
<keyword evidence="1" id="KW-0732">Signal</keyword>
<feature type="chain" id="PRO_5044798039" evidence="1">
    <location>
        <begin position="23"/>
        <end position="36"/>
    </location>
</feature>
<accession>A0ABD3D2T4</accession>
<comment type="caution">
    <text evidence="2">The sequence shown here is derived from an EMBL/GenBank/DDBJ whole genome shotgun (WGS) entry which is preliminary data.</text>
</comment>
<sequence>MISSTAWWLGWLLVRFTRRLLGRGPPLCLGRLDSAN</sequence>
<name>A0ABD3D2T4_9LAMI</name>